<dbReference type="InterPro" id="IPR036565">
    <property type="entry name" value="Mur-like_cat_sf"/>
</dbReference>
<dbReference type="Gene3D" id="3.40.1190.10">
    <property type="entry name" value="Mur-like, catalytic domain"/>
    <property type="match status" value="1"/>
</dbReference>
<dbReference type="GO" id="GO:0005524">
    <property type="term" value="F:ATP binding"/>
    <property type="evidence" value="ECO:0007669"/>
    <property type="project" value="UniProtKB-KW"/>
</dbReference>
<gene>
    <name evidence="6" type="ORF">AUJ27_03820</name>
</gene>
<evidence type="ECO:0000259" key="4">
    <source>
        <dbReference type="Pfam" id="PF02875"/>
    </source>
</evidence>
<dbReference type="PANTHER" id="PTHR43024:SF1">
    <property type="entry name" value="UDP-N-ACETYLMURAMOYL-TRIPEPTIDE--D-ALANYL-D-ALANINE LIGASE"/>
    <property type="match status" value="1"/>
</dbReference>
<dbReference type="InterPro" id="IPR036615">
    <property type="entry name" value="Mur_ligase_C_dom_sf"/>
</dbReference>
<dbReference type="EMBL" id="MNUU01000074">
    <property type="protein sequence ID" value="OIO06592.1"/>
    <property type="molecule type" value="Genomic_DNA"/>
</dbReference>
<dbReference type="Pfam" id="PF08245">
    <property type="entry name" value="Mur_ligase_M"/>
    <property type="match status" value="1"/>
</dbReference>
<evidence type="ECO:0008006" key="8">
    <source>
        <dbReference type="Google" id="ProtNLM"/>
    </source>
</evidence>
<accession>A0A1J4T528</accession>
<dbReference type="Proteomes" id="UP000183192">
    <property type="component" value="Unassembled WGS sequence"/>
</dbReference>
<evidence type="ECO:0000256" key="1">
    <source>
        <dbReference type="ARBA" id="ARBA00022598"/>
    </source>
</evidence>
<evidence type="ECO:0000256" key="3">
    <source>
        <dbReference type="ARBA" id="ARBA00022840"/>
    </source>
</evidence>
<dbReference type="InterPro" id="IPR013221">
    <property type="entry name" value="Mur_ligase_cen"/>
</dbReference>
<dbReference type="InterPro" id="IPR004101">
    <property type="entry name" value="Mur_ligase_C"/>
</dbReference>
<reference evidence="6 7" key="1">
    <citation type="journal article" date="2016" name="Environ. Microbiol.">
        <title>Genomic resolution of a cold subsurface aquifer community provides metabolic insights for novel microbes adapted to high CO concentrations.</title>
        <authorList>
            <person name="Probst A.J."/>
            <person name="Castelle C.J."/>
            <person name="Singh A."/>
            <person name="Brown C.T."/>
            <person name="Anantharaman K."/>
            <person name="Sharon I."/>
            <person name="Hug L.A."/>
            <person name="Burstein D."/>
            <person name="Emerson J.B."/>
            <person name="Thomas B.C."/>
            <person name="Banfield J.F."/>
        </authorList>
    </citation>
    <scope>NUCLEOTIDE SEQUENCE [LARGE SCALE GENOMIC DNA]</scope>
    <source>
        <strain evidence="6">CG1_02_37_44</strain>
    </source>
</reference>
<dbReference type="PANTHER" id="PTHR43024">
    <property type="entry name" value="UDP-N-ACETYLMURAMOYL-TRIPEPTIDE--D-ALANYL-D-ALANINE LIGASE"/>
    <property type="match status" value="1"/>
</dbReference>
<feature type="domain" description="Mur ligase central" evidence="5">
    <location>
        <begin position="91"/>
        <end position="204"/>
    </location>
</feature>
<comment type="caution">
    <text evidence="6">The sequence shown here is derived from an EMBL/GenBank/DDBJ whole genome shotgun (WGS) entry which is preliminary data.</text>
</comment>
<dbReference type="Pfam" id="PF02875">
    <property type="entry name" value="Mur_ligase_C"/>
    <property type="match status" value="1"/>
</dbReference>
<evidence type="ECO:0000313" key="7">
    <source>
        <dbReference type="Proteomes" id="UP000183192"/>
    </source>
</evidence>
<dbReference type="AlphaFoldDB" id="A0A1J4T528"/>
<dbReference type="STRING" id="1805146.AUJ27_03820"/>
<keyword evidence="3" id="KW-0067">ATP-binding</keyword>
<proteinExistence type="predicted"/>
<evidence type="ECO:0000259" key="5">
    <source>
        <dbReference type="Pfam" id="PF08245"/>
    </source>
</evidence>
<dbReference type="GO" id="GO:0016881">
    <property type="term" value="F:acid-amino acid ligase activity"/>
    <property type="evidence" value="ECO:0007669"/>
    <property type="project" value="InterPro"/>
</dbReference>
<protein>
    <recommendedName>
        <fullName evidence="8">UDP-N-acetylmuramoyl-tripeptide--D-alanyl-D-alanine ligase</fullName>
    </recommendedName>
</protein>
<evidence type="ECO:0000313" key="6">
    <source>
        <dbReference type="EMBL" id="OIO06592.1"/>
    </source>
</evidence>
<sequence length="430" mass="47746">MRKLIQLKLKILSQLILKKYKPEIIGITGSVGKTGAKEAVYAVLSSKYNVRRNVKNYNNEIGLPLTIIGSESPGKSIIGWILVFIKAIKLILIINKNYPKILILEMATDKPGDMKYLNKIAKCRIGIITRIGSSHIKYFNSIKNIAKEKSLLIKNLPQSGTAILNYDDELTLAMKELTNANILTYGLREGSKVRAREIALSLNKSINAYDLVGISFKISYENSIIPVILPNIISKSSVYSVLIGACAGIIYDINLIAISQSIKNINMPKGRMNAIRGIKNTLIIDDSYNSSPESSMVAIDSIKDIPLRANAEKYAVLGDMLELGSYSEEWHKQVGKYLAKAGIDKLITVGERSRDIDRGALDAGMASNNIFHFSNLRQAGIFIQNRIKEGDLILVKGSQGVRMEKIVLEIMAEPLRAPELLIRQDKQWAQ</sequence>
<name>A0A1J4T528_9BACT</name>
<keyword evidence="2" id="KW-0547">Nucleotide-binding</keyword>
<organism evidence="6 7">
    <name type="scientific">Candidatus Falkowbacteria bacterium CG1_02_37_44</name>
    <dbReference type="NCBI Taxonomy" id="1805146"/>
    <lineage>
        <taxon>Bacteria</taxon>
        <taxon>Candidatus Falkowiibacteriota</taxon>
    </lineage>
</organism>
<feature type="domain" description="Mur ligase C-terminal" evidence="4">
    <location>
        <begin position="270"/>
        <end position="398"/>
    </location>
</feature>
<dbReference type="Gene3D" id="3.90.190.20">
    <property type="entry name" value="Mur ligase, C-terminal domain"/>
    <property type="match status" value="1"/>
</dbReference>
<keyword evidence="1" id="KW-0436">Ligase</keyword>
<dbReference type="InterPro" id="IPR051046">
    <property type="entry name" value="MurCDEF_CellWall_CoF430Synth"/>
</dbReference>
<evidence type="ECO:0000256" key="2">
    <source>
        <dbReference type="ARBA" id="ARBA00022741"/>
    </source>
</evidence>
<dbReference type="SUPFAM" id="SSF53623">
    <property type="entry name" value="MurD-like peptide ligases, catalytic domain"/>
    <property type="match status" value="1"/>
</dbReference>
<dbReference type="SUPFAM" id="SSF53244">
    <property type="entry name" value="MurD-like peptide ligases, peptide-binding domain"/>
    <property type="match status" value="1"/>
</dbReference>